<comment type="caution">
    <text evidence="1">The sequence shown here is derived from an EMBL/GenBank/DDBJ whole genome shotgun (WGS) entry which is preliminary data.</text>
</comment>
<name>A0A9N9Z6T2_9HYPO</name>
<dbReference type="AlphaFoldDB" id="A0A9N9Z6T2"/>
<feature type="non-terminal residue" evidence="1">
    <location>
        <position position="134"/>
    </location>
</feature>
<protein>
    <submittedName>
        <fullName evidence="1">Uncharacterized protein</fullName>
    </submittedName>
</protein>
<dbReference type="OrthoDB" id="10284554at2759"/>
<reference evidence="1 2" key="2">
    <citation type="submission" date="2021-10" db="EMBL/GenBank/DDBJ databases">
        <authorList>
            <person name="Piombo E."/>
        </authorList>
    </citation>
    <scope>NUCLEOTIDE SEQUENCE [LARGE SCALE GENOMIC DNA]</scope>
</reference>
<organism evidence="1 2">
    <name type="scientific">Clonostachys solani</name>
    <dbReference type="NCBI Taxonomy" id="160281"/>
    <lineage>
        <taxon>Eukaryota</taxon>
        <taxon>Fungi</taxon>
        <taxon>Dikarya</taxon>
        <taxon>Ascomycota</taxon>
        <taxon>Pezizomycotina</taxon>
        <taxon>Sordariomycetes</taxon>
        <taxon>Hypocreomycetidae</taxon>
        <taxon>Hypocreales</taxon>
        <taxon>Bionectriaceae</taxon>
        <taxon>Clonostachys</taxon>
    </lineage>
</organism>
<sequence>GCLTRDWFGSSHQIVQAYACTLGWYPFAFTSHTLTAPSSGMTGSGELVCPVFMQSSAVQPSQPSPRLDCPHVVVSPTRCNLKNGRQATIRSSLASPPEMICQNIIKAINTSVANMEDLLLAAEFGGQLTGVGSW</sequence>
<evidence type="ECO:0000313" key="1">
    <source>
        <dbReference type="EMBL" id="CAH0049996.1"/>
    </source>
</evidence>
<evidence type="ECO:0000313" key="2">
    <source>
        <dbReference type="Proteomes" id="UP000775872"/>
    </source>
</evidence>
<proteinExistence type="predicted"/>
<dbReference type="EMBL" id="CABFOC020000035">
    <property type="protein sequence ID" value="CAH0049996.1"/>
    <property type="molecule type" value="Genomic_DNA"/>
</dbReference>
<dbReference type="Proteomes" id="UP000775872">
    <property type="component" value="Unassembled WGS sequence"/>
</dbReference>
<accession>A0A9N9Z6T2</accession>
<reference evidence="2" key="1">
    <citation type="submission" date="2019-06" db="EMBL/GenBank/DDBJ databases">
        <authorList>
            <person name="Broberg M."/>
        </authorList>
    </citation>
    <scope>NUCLEOTIDE SEQUENCE [LARGE SCALE GENOMIC DNA]</scope>
</reference>
<keyword evidence="2" id="KW-1185">Reference proteome</keyword>
<gene>
    <name evidence="1" type="ORF">CSOL1703_00001959</name>
</gene>